<dbReference type="SUPFAM" id="SSF47090">
    <property type="entry name" value="PGBD-like"/>
    <property type="match status" value="1"/>
</dbReference>
<dbReference type="Gene3D" id="2.40.440.10">
    <property type="entry name" value="L,D-transpeptidase catalytic domain-like"/>
    <property type="match status" value="1"/>
</dbReference>
<dbReference type="InterPro" id="IPR002477">
    <property type="entry name" value="Peptidoglycan-bd-like"/>
</dbReference>
<keyword evidence="4 7" id="KW-0133">Cell shape</keyword>
<feature type="chain" id="PRO_5031457854" evidence="9">
    <location>
        <begin position="22"/>
        <end position="580"/>
    </location>
</feature>
<accession>A0A7W8J9G6</accession>
<dbReference type="GO" id="GO:0004180">
    <property type="term" value="F:carboxypeptidase activity"/>
    <property type="evidence" value="ECO:0007669"/>
    <property type="project" value="UniProtKB-ARBA"/>
</dbReference>
<keyword evidence="9" id="KW-0732">Signal</keyword>
<evidence type="ECO:0000256" key="3">
    <source>
        <dbReference type="ARBA" id="ARBA00022679"/>
    </source>
</evidence>
<dbReference type="InterPro" id="IPR052905">
    <property type="entry name" value="LD-transpeptidase_YkuD-like"/>
</dbReference>
<evidence type="ECO:0000256" key="8">
    <source>
        <dbReference type="SAM" id="MobiDB-lite"/>
    </source>
</evidence>
<sequence>MRSTRQLEIVILLLVSPMLLSGQTSTQKASSSPVATSAKVSSTQQPNGVPARLREIVTSGHLEELRWPNFTDYRAHLNNFYRPSAYKPAWISDGKPTTQAVDVIHILQDADREGLLAEDYDASRWADRLASLKGPHDDADEAQFDAALTVCVMRYVSDLHIGRVNPQNLGFEFDVSHKKLDLPQFVRERLVNGSDLRSELADIGPPFPSYQRLRAALLHYMELEKSGDGEKVLDVGGVSPGGQYAGVAGLTNRLRLLGDLPDSVTIPPDAKVYEGPLVDAVKHFQGRFGLQPTGELDYKTVVEMNVPLSDRIEQMRLALERYRWLPYQFKQPPIVINVPEFRLYGFDEKNEVGLTMRVNVGEDYDHQTPMFENNIQYIVFRPYWTPTPNILRKEIIPDLEKNPSLGDQNLELVSAGGKVIRSGDVTPALLQQVRAGKLTVRQPPGPENGMGLVKFIFPNQHDVYIHDTPASLDMFSEATEGEEGELKRVASHGCIHVQEPAKFAAWLLRNTPGWDLERVEKAMHDGRDNQQVNLVPPVPVLIFYMTVVVEENGDVHFFHDIYDHDRTLKLELAQGYPYPK</sequence>
<dbReference type="InterPro" id="IPR038063">
    <property type="entry name" value="Transpep_catalytic_dom"/>
</dbReference>
<dbReference type="Pfam" id="PF20142">
    <property type="entry name" value="Scaffold"/>
    <property type="match status" value="1"/>
</dbReference>
<dbReference type="UniPathway" id="UPA00219"/>
<feature type="region of interest" description="Disordered" evidence="8">
    <location>
        <begin position="24"/>
        <end position="49"/>
    </location>
</feature>
<feature type="compositionally biased region" description="Polar residues" evidence="8">
    <location>
        <begin position="24"/>
        <end position="47"/>
    </location>
</feature>
<dbReference type="PANTHER" id="PTHR41533">
    <property type="entry name" value="L,D-TRANSPEPTIDASE HI_1667-RELATED"/>
    <property type="match status" value="1"/>
</dbReference>
<proteinExistence type="inferred from homology"/>
<reference evidence="11 12" key="1">
    <citation type="submission" date="2020-08" db="EMBL/GenBank/DDBJ databases">
        <title>Genomic Encyclopedia of Type Strains, Phase IV (KMG-V): Genome sequencing to study the core and pangenomes of soil and plant-associated prokaryotes.</title>
        <authorList>
            <person name="Whitman W."/>
        </authorList>
    </citation>
    <scope>NUCLEOTIDE SEQUENCE [LARGE SCALE GENOMIC DNA]</scope>
    <source>
        <strain evidence="11 12">M8US30</strain>
    </source>
</reference>
<dbReference type="AlphaFoldDB" id="A0A7W8J9G6"/>
<dbReference type="Pfam" id="PF03734">
    <property type="entry name" value="YkuD"/>
    <property type="match status" value="1"/>
</dbReference>
<feature type="signal peptide" evidence="9">
    <location>
        <begin position="1"/>
        <end position="21"/>
    </location>
</feature>
<dbReference type="GO" id="GO:0008360">
    <property type="term" value="P:regulation of cell shape"/>
    <property type="evidence" value="ECO:0007669"/>
    <property type="project" value="UniProtKB-UniRule"/>
</dbReference>
<keyword evidence="3" id="KW-0808">Transferase</keyword>
<keyword evidence="5 7" id="KW-0573">Peptidoglycan synthesis</keyword>
<dbReference type="InterPro" id="IPR045380">
    <property type="entry name" value="LD_TPept_scaffold_dom"/>
</dbReference>
<protein>
    <submittedName>
        <fullName evidence="11">Murein L,D-transpeptidase YcbB/YkuD</fullName>
    </submittedName>
</protein>
<evidence type="ECO:0000256" key="7">
    <source>
        <dbReference type="PROSITE-ProRule" id="PRU01373"/>
    </source>
</evidence>
<evidence type="ECO:0000313" key="12">
    <source>
        <dbReference type="Proteomes" id="UP000569092"/>
    </source>
</evidence>
<dbReference type="PROSITE" id="PS52029">
    <property type="entry name" value="LD_TPASE"/>
    <property type="match status" value="1"/>
</dbReference>
<evidence type="ECO:0000256" key="4">
    <source>
        <dbReference type="ARBA" id="ARBA00022960"/>
    </source>
</evidence>
<dbReference type="PANTHER" id="PTHR41533:SF2">
    <property type="entry name" value="BLR7131 PROTEIN"/>
    <property type="match status" value="1"/>
</dbReference>
<dbReference type="Proteomes" id="UP000569092">
    <property type="component" value="Unassembled WGS sequence"/>
</dbReference>
<organism evidence="11 12">
    <name type="scientific">Tunturiibacter lichenicola</name>
    <dbReference type="NCBI Taxonomy" id="2051959"/>
    <lineage>
        <taxon>Bacteria</taxon>
        <taxon>Pseudomonadati</taxon>
        <taxon>Acidobacteriota</taxon>
        <taxon>Terriglobia</taxon>
        <taxon>Terriglobales</taxon>
        <taxon>Acidobacteriaceae</taxon>
        <taxon>Tunturiibacter</taxon>
    </lineage>
</organism>
<evidence type="ECO:0000256" key="9">
    <source>
        <dbReference type="SAM" id="SignalP"/>
    </source>
</evidence>
<dbReference type="SUPFAM" id="SSF141523">
    <property type="entry name" value="L,D-transpeptidase catalytic domain-like"/>
    <property type="match status" value="1"/>
</dbReference>
<evidence type="ECO:0000313" key="11">
    <source>
        <dbReference type="EMBL" id="MBB5344923.1"/>
    </source>
</evidence>
<gene>
    <name evidence="11" type="ORF">HDF10_002909</name>
</gene>
<comment type="caution">
    <text evidence="11">The sequence shown here is derived from an EMBL/GenBank/DDBJ whole genome shotgun (WGS) entry which is preliminary data.</text>
</comment>
<feature type="active site" description="Proton donor/acceptor" evidence="7">
    <location>
        <position position="466"/>
    </location>
</feature>
<dbReference type="Pfam" id="PF01471">
    <property type="entry name" value="PG_binding_1"/>
    <property type="match status" value="1"/>
</dbReference>
<dbReference type="InterPro" id="IPR036365">
    <property type="entry name" value="PGBD-like_sf"/>
</dbReference>
<dbReference type="EMBL" id="JACHDZ010000004">
    <property type="protein sequence ID" value="MBB5344923.1"/>
    <property type="molecule type" value="Genomic_DNA"/>
</dbReference>
<evidence type="ECO:0000256" key="6">
    <source>
        <dbReference type="ARBA" id="ARBA00023316"/>
    </source>
</evidence>
<dbReference type="CDD" id="cd16913">
    <property type="entry name" value="YkuD_like"/>
    <property type="match status" value="1"/>
</dbReference>
<comment type="similarity">
    <text evidence="2">Belongs to the YkuD family.</text>
</comment>
<comment type="pathway">
    <text evidence="1 7">Cell wall biogenesis; peptidoglycan biosynthesis.</text>
</comment>
<feature type="active site" description="Nucleophile" evidence="7">
    <location>
        <position position="494"/>
    </location>
</feature>
<dbReference type="InterPro" id="IPR005490">
    <property type="entry name" value="LD_TPept_cat_dom"/>
</dbReference>
<evidence type="ECO:0000259" key="10">
    <source>
        <dbReference type="PROSITE" id="PS52029"/>
    </source>
</evidence>
<evidence type="ECO:0000256" key="2">
    <source>
        <dbReference type="ARBA" id="ARBA00005992"/>
    </source>
</evidence>
<name>A0A7W8J9G6_9BACT</name>
<dbReference type="GO" id="GO:0071555">
    <property type="term" value="P:cell wall organization"/>
    <property type="evidence" value="ECO:0007669"/>
    <property type="project" value="UniProtKB-UniRule"/>
</dbReference>
<evidence type="ECO:0000256" key="1">
    <source>
        <dbReference type="ARBA" id="ARBA00004752"/>
    </source>
</evidence>
<keyword evidence="6 7" id="KW-0961">Cell wall biogenesis/degradation</keyword>
<feature type="domain" description="L,D-TPase catalytic" evidence="10">
    <location>
        <begin position="332"/>
        <end position="519"/>
    </location>
</feature>
<dbReference type="GO" id="GO:0009252">
    <property type="term" value="P:peptidoglycan biosynthetic process"/>
    <property type="evidence" value="ECO:0007669"/>
    <property type="project" value="UniProtKB-UniPathway"/>
</dbReference>
<evidence type="ECO:0000256" key="5">
    <source>
        <dbReference type="ARBA" id="ARBA00022984"/>
    </source>
</evidence>
<dbReference type="GO" id="GO:0016740">
    <property type="term" value="F:transferase activity"/>
    <property type="evidence" value="ECO:0007669"/>
    <property type="project" value="UniProtKB-KW"/>
</dbReference>